<feature type="transmembrane region" description="Helical" evidence="8">
    <location>
        <begin position="368"/>
        <end position="389"/>
    </location>
</feature>
<dbReference type="GeneID" id="81596383"/>
<comment type="caution">
    <text evidence="9">The sequence shown here is derived from an EMBL/GenBank/DDBJ whole genome shotgun (WGS) entry which is preliminary data.</text>
</comment>
<keyword evidence="4 8" id="KW-0812">Transmembrane</keyword>
<organism evidence="9 10">
    <name type="scientific">Penicillium daleae</name>
    <dbReference type="NCBI Taxonomy" id="63821"/>
    <lineage>
        <taxon>Eukaryota</taxon>
        <taxon>Fungi</taxon>
        <taxon>Dikarya</taxon>
        <taxon>Ascomycota</taxon>
        <taxon>Pezizomycotina</taxon>
        <taxon>Eurotiomycetes</taxon>
        <taxon>Eurotiomycetidae</taxon>
        <taxon>Eurotiales</taxon>
        <taxon>Aspergillaceae</taxon>
        <taxon>Penicillium</taxon>
    </lineage>
</organism>
<dbReference type="RefSeq" id="XP_056770247.1">
    <property type="nucleotide sequence ID" value="XM_056906140.1"/>
</dbReference>
<feature type="transmembrane region" description="Helical" evidence="8">
    <location>
        <begin position="50"/>
        <end position="71"/>
    </location>
</feature>
<dbReference type="InterPro" id="IPR050327">
    <property type="entry name" value="Proton-linked_MCT"/>
</dbReference>
<evidence type="ECO:0000256" key="7">
    <source>
        <dbReference type="SAM" id="MobiDB-lite"/>
    </source>
</evidence>
<proteinExistence type="inferred from homology"/>
<feature type="transmembrane region" description="Helical" evidence="8">
    <location>
        <begin position="395"/>
        <end position="416"/>
    </location>
</feature>
<gene>
    <name evidence="9" type="ORF">N7458_002757</name>
</gene>
<dbReference type="SUPFAM" id="SSF103473">
    <property type="entry name" value="MFS general substrate transporter"/>
    <property type="match status" value="1"/>
</dbReference>
<keyword evidence="10" id="KW-1185">Reference proteome</keyword>
<feature type="transmembrane region" description="Helical" evidence="8">
    <location>
        <begin position="202"/>
        <end position="224"/>
    </location>
</feature>
<evidence type="ECO:0000256" key="8">
    <source>
        <dbReference type="SAM" id="Phobius"/>
    </source>
</evidence>
<dbReference type="EMBL" id="JAPVEA010000002">
    <property type="protein sequence ID" value="KAJ5461205.1"/>
    <property type="molecule type" value="Genomic_DNA"/>
</dbReference>
<keyword evidence="3" id="KW-0813">Transport</keyword>
<feature type="transmembrane region" description="Helical" evidence="8">
    <location>
        <begin position="171"/>
        <end position="190"/>
    </location>
</feature>
<evidence type="ECO:0000256" key="2">
    <source>
        <dbReference type="ARBA" id="ARBA00006727"/>
    </source>
</evidence>
<comment type="subcellular location">
    <subcellularLocation>
        <location evidence="1">Membrane</location>
        <topology evidence="1">Multi-pass membrane protein</topology>
    </subcellularLocation>
</comment>
<evidence type="ECO:0000256" key="4">
    <source>
        <dbReference type="ARBA" id="ARBA00022692"/>
    </source>
</evidence>
<comment type="similarity">
    <text evidence="2">Belongs to the major facilitator superfamily. Monocarboxylate porter (TC 2.A.1.13) family.</text>
</comment>
<evidence type="ECO:0000256" key="1">
    <source>
        <dbReference type="ARBA" id="ARBA00004141"/>
    </source>
</evidence>
<dbReference type="Gene3D" id="1.20.1250.20">
    <property type="entry name" value="MFS general substrate transporter like domains"/>
    <property type="match status" value="2"/>
</dbReference>
<dbReference type="PANTHER" id="PTHR11360:SF224">
    <property type="entry name" value="MAJOR FACILITATOR SUPERFAMILY (MFS) PROFILE DOMAIN-CONTAINING PROTEIN-RELATED"/>
    <property type="match status" value="1"/>
</dbReference>
<evidence type="ECO:0000256" key="3">
    <source>
        <dbReference type="ARBA" id="ARBA00022448"/>
    </source>
</evidence>
<dbReference type="PANTHER" id="PTHR11360">
    <property type="entry name" value="MONOCARBOXYLATE TRANSPORTER"/>
    <property type="match status" value="1"/>
</dbReference>
<evidence type="ECO:0000313" key="10">
    <source>
        <dbReference type="Proteomes" id="UP001213681"/>
    </source>
</evidence>
<dbReference type="Pfam" id="PF07690">
    <property type="entry name" value="MFS_1"/>
    <property type="match status" value="1"/>
</dbReference>
<feature type="transmembrane region" description="Helical" evidence="8">
    <location>
        <begin position="138"/>
        <end position="159"/>
    </location>
</feature>
<reference evidence="9" key="2">
    <citation type="journal article" date="2023" name="IMA Fungus">
        <title>Comparative genomic study of the Penicillium genus elucidates a diverse pangenome and 15 lateral gene transfer events.</title>
        <authorList>
            <person name="Petersen C."/>
            <person name="Sorensen T."/>
            <person name="Nielsen M.R."/>
            <person name="Sondergaard T.E."/>
            <person name="Sorensen J.L."/>
            <person name="Fitzpatrick D.A."/>
            <person name="Frisvad J.C."/>
            <person name="Nielsen K.L."/>
        </authorList>
    </citation>
    <scope>NUCLEOTIDE SEQUENCE</scope>
    <source>
        <strain evidence="9">IBT 16125</strain>
    </source>
</reference>
<feature type="region of interest" description="Disordered" evidence="7">
    <location>
        <begin position="16"/>
        <end position="35"/>
    </location>
</feature>
<sequence length="443" mass="48486">MIEESGVFESGLRTADSRAMAARTGKSSTTDDTGLPPEEGFQGWSCVGGAFLGLFCTFGFLNAIGVFQTIYQKTTLASYSSSAISWIFAVQICLMWALGPLYGRILDTYGPAPVLYPCSVLCVFSLCMTSLTDKYYQIFLAQGLGFGIGAGGVFTSAMVCVGQWFGRRRGLALGISSCGASVGGVVFPVFFDRIIQIESVGFYGAIRYTALLVGVLLAGACWLIKSRLPRKKWNREVAWFDAKLFKEKQFAFYTFGSYMVMFVSLFFYSDILDLGVGKHEERVTKKSKILRLTLLHRWGLWGPFDFLSSMAEAKGFSSNLALYLISIIKPELSSIIVCERSSLINLFSATSIFGRIIPAHVADHIGHFNVFTTCSLFTGGSMLCLWLPFNYHPSHAGIIVFALVYGFVSGAVVSLVMPCVAKTGSLDTLGQRFGTFQIVISVR</sequence>
<name>A0AAD6CDF7_9EURO</name>
<accession>A0AAD6CDF7</accession>
<dbReference type="Proteomes" id="UP001213681">
    <property type="component" value="Unassembled WGS sequence"/>
</dbReference>
<feature type="transmembrane region" description="Helical" evidence="8">
    <location>
        <begin position="83"/>
        <end position="102"/>
    </location>
</feature>
<dbReference type="GO" id="GO:0016020">
    <property type="term" value="C:membrane"/>
    <property type="evidence" value="ECO:0007669"/>
    <property type="project" value="UniProtKB-SubCell"/>
</dbReference>
<dbReference type="InterPro" id="IPR011701">
    <property type="entry name" value="MFS"/>
</dbReference>
<evidence type="ECO:0000256" key="6">
    <source>
        <dbReference type="ARBA" id="ARBA00023136"/>
    </source>
</evidence>
<feature type="transmembrane region" description="Helical" evidence="8">
    <location>
        <begin position="250"/>
        <end position="269"/>
    </location>
</feature>
<evidence type="ECO:0000313" key="9">
    <source>
        <dbReference type="EMBL" id="KAJ5461205.1"/>
    </source>
</evidence>
<keyword evidence="5 8" id="KW-1133">Transmembrane helix</keyword>
<dbReference type="AlphaFoldDB" id="A0AAD6CDF7"/>
<evidence type="ECO:0000256" key="5">
    <source>
        <dbReference type="ARBA" id="ARBA00022989"/>
    </source>
</evidence>
<dbReference type="GO" id="GO:0022857">
    <property type="term" value="F:transmembrane transporter activity"/>
    <property type="evidence" value="ECO:0007669"/>
    <property type="project" value="InterPro"/>
</dbReference>
<protein>
    <recommendedName>
        <fullName evidence="11">Major facilitator superfamily (MFS) profile domain-containing protein</fullName>
    </recommendedName>
</protein>
<evidence type="ECO:0008006" key="11">
    <source>
        <dbReference type="Google" id="ProtNLM"/>
    </source>
</evidence>
<dbReference type="InterPro" id="IPR036259">
    <property type="entry name" value="MFS_trans_sf"/>
</dbReference>
<keyword evidence="6 8" id="KW-0472">Membrane</keyword>
<reference evidence="9" key="1">
    <citation type="submission" date="2022-12" db="EMBL/GenBank/DDBJ databases">
        <authorList>
            <person name="Petersen C."/>
        </authorList>
    </citation>
    <scope>NUCLEOTIDE SEQUENCE</scope>
    <source>
        <strain evidence="9">IBT 16125</strain>
    </source>
</reference>